<organism evidence="2 3">
    <name type="scientific">Oryza sativa subsp. japonica</name>
    <name type="common">Rice</name>
    <dbReference type="NCBI Taxonomy" id="39947"/>
    <lineage>
        <taxon>Eukaryota</taxon>
        <taxon>Viridiplantae</taxon>
        <taxon>Streptophyta</taxon>
        <taxon>Embryophyta</taxon>
        <taxon>Tracheophyta</taxon>
        <taxon>Spermatophyta</taxon>
        <taxon>Magnoliopsida</taxon>
        <taxon>Liliopsida</taxon>
        <taxon>Poales</taxon>
        <taxon>Poaceae</taxon>
        <taxon>BOP clade</taxon>
        <taxon>Oryzoideae</taxon>
        <taxon>Oryzeae</taxon>
        <taxon>Oryzinae</taxon>
        <taxon>Oryza</taxon>
        <taxon>Oryza sativa</taxon>
    </lineage>
</organism>
<sequence length="510" mass="57409">MSESSEEISSSDNEVDPTEIYTMEDYLQRQQAWNAAAAQLASHLLHTLGPSSSQQPRRRRRYCRRDRIGGHARIMADYFCENPVYSDRDFRRRFRMRRPLFLRILNALGEWSEYFTQRVDGIGQLGLSPIQKCTAVNRMLAYAASADQVDEYCRIGGSTALESLKLFCQGVIEIFGPEYLHQPNVDDTGRLLQIHGSRGFPDLLWGRAPRVNFMVNGHWYDKGYYLADGIYPEWATLVKSIKLPQSPKQRLFANAQESQRKDVECAFGILKARFKIIAVPCQLWKLDEIGMIMRACIIMHNMIIEDERGMDVHDLNDDPGEFEMQAPEYTNSVPRAFAQVVTTDCEYEPPPDVPSPDEPPPDVSKPDPLQWPATDAADVADGDLGGEGDRWLLLARTPSKPTRLATAIELAAPPPILFAIATLPGRGASSTSLFGFKNPLQSSIDKKWRVEKGGGEEEFGEGNAIEEWRGGRRPNGTDRPMAVGGLWKTQGYRRKYIHRDTCVGAPHCGL</sequence>
<keyword evidence="2" id="KW-0689">Ribosomal protein</keyword>
<dbReference type="Pfam" id="PF04827">
    <property type="entry name" value="Plant_tran"/>
    <property type="match status" value="1"/>
</dbReference>
<evidence type="ECO:0000256" key="1">
    <source>
        <dbReference type="SAM" id="MobiDB-lite"/>
    </source>
</evidence>
<feature type="compositionally biased region" description="Pro residues" evidence="1">
    <location>
        <begin position="348"/>
        <end position="363"/>
    </location>
</feature>
<protein>
    <submittedName>
        <fullName evidence="2">Ribosomal protein-like</fullName>
    </submittedName>
</protein>
<dbReference type="GO" id="GO:0005840">
    <property type="term" value="C:ribosome"/>
    <property type="evidence" value="ECO:0007669"/>
    <property type="project" value="UniProtKB-KW"/>
</dbReference>
<reference evidence="3" key="1">
    <citation type="journal article" date="2005" name="Nature">
        <title>The map-based sequence of the rice genome.</title>
        <authorList>
            <consortium name="International rice genome sequencing project (IRGSP)"/>
            <person name="Matsumoto T."/>
            <person name="Wu J."/>
            <person name="Kanamori H."/>
            <person name="Katayose Y."/>
            <person name="Fujisawa M."/>
            <person name="Namiki N."/>
            <person name="Mizuno H."/>
            <person name="Yamamoto K."/>
            <person name="Antonio B.A."/>
            <person name="Baba T."/>
            <person name="Sakata K."/>
            <person name="Nagamura Y."/>
            <person name="Aoki H."/>
            <person name="Arikawa K."/>
            <person name="Arita K."/>
            <person name="Bito T."/>
            <person name="Chiden Y."/>
            <person name="Fujitsuka N."/>
            <person name="Fukunaka R."/>
            <person name="Hamada M."/>
            <person name="Harada C."/>
            <person name="Hayashi A."/>
            <person name="Hijishita S."/>
            <person name="Honda M."/>
            <person name="Hosokawa S."/>
            <person name="Ichikawa Y."/>
            <person name="Idonuma A."/>
            <person name="Iijima M."/>
            <person name="Ikeda M."/>
            <person name="Ikeno M."/>
            <person name="Ito K."/>
            <person name="Ito S."/>
            <person name="Ito T."/>
            <person name="Ito Y."/>
            <person name="Ito Y."/>
            <person name="Iwabuchi A."/>
            <person name="Kamiya K."/>
            <person name="Karasawa W."/>
            <person name="Kurita K."/>
            <person name="Katagiri S."/>
            <person name="Kikuta A."/>
            <person name="Kobayashi H."/>
            <person name="Kobayashi N."/>
            <person name="Machita K."/>
            <person name="Maehara T."/>
            <person name="Masukawa M."/>
            <person name="Mizubayashi T."/>
            <person name="Mukai Y."/>
            <person name="Nagasaki H."/>
            <person name="Nagata Y."/>
            <person name="Naito S."/>
            <person name="Nakashima M."/>
            <person name="Nakama Y."/>
            <person name="Nakamichi Y."/>
            <person name="Nakamura M."/>
            <person name="Meguro A."/>
            <person name="Negishi M."/>
            <person name="Ohta I."/>
            <person name="Ohta T."/>
            <person name="Okamoto M."/>
            <person name="Ono N."/>
            <person name="Saji S."/>
            <person name="Sakaguchi M."/>
            <person name="Sakai K."/>
            <person name="Shibata M."/>
            <person name="Shimokawa T."/>
            <person name="Song J."/>
            <person name="Takazaki Y."/>
            <person name="Terasawa K."/>
            <person name="Tsugane M."/>
            <person name="Tsuji K."/>
            <person name="Ueda S."/>
            <person name="Waki K."/>
            <person name="Yamagata H."/>
            <person name="Yamamoto M."/>
            <person name="Yamamoto S."/>
            <person name="Yamane H."/>
            <person name="Yoshiki S."/>
            <person name="Yoshihara R."/>
            <person name="Yukawa K."/>
            <person name="Zhong H."/>
            <person name="Yano M."/>
            <person name="Yuan Q."/>
            <person name="Ouyang S."/>
            <person name="Liu J."/>
            <person name="Jones K.M."/>
            <person name="Gansberger K."/>
            <person name="Moffat K."/>
            <person name="Hill J."/>
            <person name="Bera J."/>
            <person name="Fadrosh D."/>
            <person name="Jin S."/>
            <person name="Johri S."/>
            <person name="Kim M."/>
            <person name="Overton L."/>
            <person name="Reardon M."/>
            <person name="Tsitrin T."/>
            <person name="Vuong H."/>
            <person name="Weaver B."/>
            <person name="Ciecko A."/>
            <person name="Tallon L."/>
            <person name="Jackson J."/>
            <person name="Pai G."/>
            <person name="Aken S.V."/>
            <person name="Utterback T."/>
            <person name="Reidmuller S."/>
            <person name="Feldblyum T."/>
            <person name="Hsiao J."/>
            <person name="Zismann V."/>
            <person name="Iobst S."/>
            <person name="de Vazeille A.R."/>
            <person name="Buell C.R."/>
            <person name="Ying K."/>
            <person name="Li Y."/>
            <person name="Lu T."/>
            <person name="Huang Y."/>
            <person name="Zhao Q."/>
            <person name="Feng Q."/>
            <person name="Zhang L."/>
            <person name="Zhu J."/>
            <person name="Weng Q."/>
            <person name="Mu J."/>
            <person name="Lu Y."/>
            <person name="Fan D."/>
            <person name="Liu Y."/>
            <person name="Guan J."/>
            <person name="Zhang Y."/>
            <person name="Yu S."/>
            <person name="Liu X."/>
            <person name="Zhang Y."/>
            <person name="Hong G."/>
            <person name="Han B."/>
            <person name="Choisne N."/>
            <person name="Demange N."/>
            <person name="Orjeda G."/>
            <person name="Samain S."/>
            <person name="Cattolico L."/>
            <person name="Pelletier E."/>
            <person name="Couloux A."/>
            <person name="Segurens B."/>
            <person name="Wincker P."/>
            <person name="D'Hont A."/>
            <person name="Scarpelli C."/>
            <person name="Weissenbach J."/>
            <person name="Salanoubat M."/>
            <person name="Quetier F."/>
            <person name="Yu Y."/>
            <person name="Kim H.R."/>
            <person name="Rambo T."/>
            <person name="Currie J."/>
            <person name="Collura K."/>
            <person name="Luo M."/>
            <person name="Yang T."/>
            <person name="Ammiraju J.S.S."/>
            <person name="Engler F."/>
            <person name="Soderlund C."/>
            <person name="Wing R.A."/>
            <person name="Palmer L.E."/>
            <person name="de la Bastide M."/>
            <person name="Spiegel L."/>
            <person name="Nascimento L."/>
            <person name="Zutavern T."/>
            <person name="O'Shaughnessy A."/>
            <person name="Dike S."/>
            <person name="Dedhia N."/>
            <person name="Preston R."/>
            <person name="Balija V."/>
            <person name="McCombie W.R."/>
            <person name="Chow T."/>
            <person name="Chen H."/>
            <person name="Chung M."/>
            <person name="Chen C."/>
            <person name="Shaw J."/>
            <person name="Wu H."/>
            <person name="Hsiao K."/>
            <person name="Chao Y."/>
            <person name="Chu M."/>
            <person name="Cheng C."/>
            <person name="Hour A."/>
            <person name="Lee P."/>
            <person name="Lin S."/>
            <person name="Lin Y."/>
            <person name="Liou J."/>
            <person name="Liu S."/>
            <person name="Hsing Y."/>
            <person name="Raghuvanshi S."/>
            <person name="Mohanty A."/>
            <person name="Bharti A.K."/>
            <person name="Gaur A."/>
            <person name="Gupta V."/>
            <person name="Kumar D."/>
            <person name="Ravi V."/>
            <person name="Vij S."/>
            <person name="Kapur A."/>
            <person name="Khurana P."/>
            <person name="Khurana P."/>
            <person name="Khurana J.P."/>
            <person name="Tyagi A.K."/>
            <person name="Gaikwad K."/>
            <person name="Singh A."/>
            <person name="Dalal V."/>
            <person name="Srivastava S."/>
            <person name="Dixit A."/>
            <person name="Pal A.K."/>
            <person name="Ghazi I.A."/>
            <person name="Yadav M."/>
            <person name="Pandit A."/>
            <person name="Bhargava A."/>
            <person name="Sureshbabu K."/>
            <person name="Batra K."/>
            <person name="Sharma T.R."/>
            <person name="Mohapatra T."/>
            <person name="Singh N.K."/>
            <person name="Messing J."/>
            <person name="Nelson A.B."/>
            <person name="Fuks G."/>
            <person name="Kavchok S."/>
            <person name="Keizer G."/>
            <person name="Linton E."/>
            <person name="Llaca V."/>
            <person name="Song R."/>
            <person name="Tanyolac B."/>
            <person name="Young S."/>
            <person name="Ho-Il K."/>
            <person name="Hahn J.H."/>
            <person name="Sangsakoo G."/>
            <person name="Vanavichit A."/>
            <person name="de Mattos Luiz.A.T."/>
            <person name="Zimmer P.D."/>
            <person name="Malone G."/>
            <person name="Dellagostin O."/>
            <person name="de Oliveira A.C."/>
            <person name="Bevan M."/>
            <person name="Bancroft I."/>
            <person name="Minx P."/>
            <person name="Cordum H."/>
            <person name="Wilson R."/>
            <person name="Cheng Z."/>
            <person name="Jin W."/>
            <person name="Jiang J."/>
            <person name="Leong S.A."/>
            <person name="Iwama H."/>
            <person name="Gojobori T."/>
            <person name="Itoh T."/>
            <person name="Niimura Y."/>
            <person name="Fujii Y."/>
            <person name="Habara T."/>
            <person name="Sakai H."/>
            <person name="Sato Y."/>
            <person name="Wilson G."/>
            <person name="Kumar K."/>
            <person name="McCouch S."/>
            <person name="Juretic N."/>
            <person name="Hoen D."/>
            <person name="Wright S."/>
            <person name="Bruskiewich R."/>
            <person name="Bureau T."/>
            <person name="Miyao A."/>
            <person name="Hirochika H."/>
            <person name="Nishikawa T."/>
            <person name="Kadowaki K."/>
            <person name="Sugiura M."/>
            <person name="Burr B."/>
            <person name="Sasaki T."/>
        </authorList>
    </citation>
    <scope>NUCLEOTIDE SEQUENCE [LARGE SCALE GENOMIC DNA]</scope>
    <source>
        <strain evidence="3">cv. Nipponbare</strain>
    </source>
</reference>
<dbReference type="EMBL" id="AP005934">
    <property type="protein sequence ID" value="BAD36605.1"/>
    <property type="molecule type" value="Genomic_DNA"/>
</dbReference>
<feature type="region of interest" description="Disordered" evidence="1">
    <location>
        <begin position="345"/>
        <end position="376"/>
    </location>
</feature>
<name>Q69KD5_ORYSJ</name>
<gene>
    <name evidence="2" type="primary">P0023E10.25</name>
</gene>
<dbReference type="PANTHER" id="PTHR47150">
    <property type="entry name" value="OS12G0169200 PROTEIN"/>
    <property type="match status" value="1"/>
</dbReference>
<keyword evidence="2" id="KW-0687">Ribonucleoprotein</keyword>
<reference evidence="3" key="2">
    <citation type="journal article" date="2008" name="Nucleic Acids Res.">
        <title>The rice annotation project database (RAP-DB): 2008 update.</title>
        <authorList>
            <consortium name="The rice annotation project (RAP)"/>
        </authorList>
    </citation>
    <scope>GENOME REANNOTATION</scope>
    <source>
        <strain evidence="3">cv. Nipponbare</strain>
    </source>
</reference>
<dbReference type="Proteomes" id="UP000000763">
    <property type="component" value="Chromosome 9"/>
</dbReference>
<dbReference type="PANTHER" id="PTHR47150:SF5">
    <property type="entry name" value="OS07G0546750 PROTEIN"/>
    <property type="match status" value="1"/>
</dbReference>
<evidence type="ECO:0000313" key="2">
    <source>
        <dbReference type="EMBL" id="BAD36605.1"/>
    </source>
</evidence>
<dbReference type="InterPro" id="IPR006912">
    <property type="entry name" value="Harbinger_derived_prot"/>
</dbReference>
<evidence type="ECO:0000313" key="3">
    <source>
        <dbReference type="Proteomes" id="UP000000763"/>
    </source>
</evidence>
<proteinExistence type="predicted"/>
<dbReference type="AlphaFoldDB" id="Q69KD5"/>
<accession>Q69KD5</accession>